<dbReference type="EMBL" id="CP001635">
    <property type="protein sequence ID" value="ACS17021.1"/>
    <property type="molecule type" value="Genomic_DNA"/>
</dbReference>
<dbReference type="SUPFAM" id="SSF51905">
    <property type="entry name" value="FAD/NAD(P)-binding domain"/>
    <property type="match status" value="1"/>
</dbReference>
<dbReference type="STRING" id="543728.Vapar_0358"/>
<sequence>MAAVPHKTLSEPARELPVFGEYDVVVVGGGPAGIAAAVSAARHGASTLLVERYGFLGGMGTAGGVTNFAGLYGKRNGEMTLLVRGVADDLLARIDALGGLNTPQDGMQGRIRVRSYDTSAYKIAADQLLLDAGVKLLFHAWAAAVVREGERIAALVVETKSGRQAIRANAFVDASGDADVAAFAGVPFEVGDGHGSGLFPTTMFRVGQVDAQPALTAVGEFKAINDLMAQVQAQKPGAYRFPREGAILRPNIDPREWRANVTQIRNAAGRAMNGVDARELTEGELEGRRQIAEYFRFMKAEVPGFAHSAIVEIAPQVGIRETRRIEGLYALTGEDILSSASFDDSIGINAWPMEMHADGRIEWAFPRDESRTYNQLPWRMLVPRSVDNLLVAGRCAAMTHEGQSAARASGGCFVMGQAAGTAAASLGASAKFADVDVPALQKKLAADGADLDR</sequence>
<organism evidence="6">
    <name type="scientific">Variovorax paradoxus (strain S110)</name>
    <dbReference type="NCBI Taxonomy" id="543728"/>
    <lineage>
        <taxon>Bacteria</taxon>
        <taxon>Pseudomonadati</taxon>
        <taxon>Pseudomonadota</taxon>
        <taxon>Betaproteobacteria</taxon>
        <taxon>Burkholderiales</taxon>
        <taxon>Comamonadaceae</taxon>
        <taxon>Variovorax</taxon>
    </lineage>
</organism>
<evidence type="ECO:0000256" key="3">
    <source>
        <dbReference type="ARBA" id="ARBA00023002"/>
    </source>
</evidence>
<evidence type="ECO:0000313" key="6">
    <source>
        <dbReference type="EMBL" id="ACS17021.1"/>
    </source>
</evidence>
<evidence type="ECO:0000256" key="2">
    <source>
        <dbReference type="ARBA" id="ARBA00022723"/>
    </source>
</evidence>
<dbReference type="GO" id="GO:0046872">
    <property type="term" value="F:metal ion binding"/>
    <property type="evidence" value="ECO:0007669"/>
    <property type="project" value="UniProtKB-KW"/>
</dbReference>
<reference evidence="6" key="1">
    <citation type="submission" date="2009-06" db="EMBL/GenBank/DDBJ databases">
        <title>Complete sequence of chromosome 1 of Variovorax paradoxus S110.</title>
        <authorList>
            <consortium name="US DOE Joint Genome Institute"/>
            <person name="Lucas S."/>
            <person name="Copeland A."/>
            <person name="Lapidus A."/>
            <person name="Glavina del Rio T."/>
            <person name="Tice H."/>
            <person name="Bruce D."/>
            <person name="Goodwin L."/>
            <person name="Pitluck S."/>
            <person name="Chertkov O."/>
            <person name="Brettin T."/>
            <person name="Detter J.C."/>
            <person name="Han C."/>
            <person name="Larimer F."/>
            <person name="Land M."/>
            <person name="Hauser L."/>
            <person name="Kyrpides N."/>
            <person name="Ovchinnikova G."/>
            <person name="Orwin P."/>
            <person name="Leadbetter J.R."/>
            <person name="Spain J.C."/>
            <person name="Han J.I."/>
        </authorList>
    </citation>
    <scope>NUCLEOTIDE SEQUENCE</scope>
    <source>
        <strain evidence="6">S110</strain>
    </source>
</reference>
<evidence type="ECO:0000256" key="1">
    <source>
        <dbReference type="ARBA" id="ARBA00022485"/>
    </source>
</evidence>
<keyword evidence="1" id="KW-0004">4Fe-4S</keyword>
<dbReference type="Gene3D" id="3.50.50.60">
    <property type="entry name" value="FAD/NAD(P)-binding domain"/>
    <property type="match status" value="1"/>
</dbReference>
<keyword evidence="5" id="KW-0411">Iron-sulfur</keyword>
<accession>C5CYB7</accession>
<protein>
    <submittedName>
        <fullName evidence="6">FAD dependent oxidoreductase</fullName>
    </submittedName>
</protein>
<proteinExistence type="predicted"/>
<dbReference type="InterPro" id="IPR039650">
    <property type="entry name" value="HdrA-like"/>
</dbReference>
<dbReference type="InterPro" id="IPR036188">
    <property type="entry name" value="FAD/NAD-bd_sf"/>
</dbReference>
<dbReference type="PANTHER" id="PTHR43498:SF1">
    <property type="entry name" value="COB--COM HETERODISULFIDE REDUCTASE IRON-SULFUR SUBUNIT A"/>
    <property type="match status" value="1"/>
</dbReference>
<keyword evidence="3" id="KW-0560">Oxidoreductase</keyword>
<gene>
    <name evidence="6" type="ordered locus">Vapar_0358</name>
</gene>
<evidence type="ECO:0000256" key="4">
    <source>
        <dbReference type="ARBA" id="ARBA00023004"/>
    </source>
</evidence>
<dbReference type="OrthoDB" id="9777740at2"/>
<dbReference type="GO" id="GO:0016491">
    <property type="term" value="F:oxidoreductase activity"/>
    <property type="evidence" value="ECO:0007669"/>
    <property type="project" value="UniProtKB-KW"/>
</dbReference>
<keyword evidence="4" id="KW-0408">Iron</keyword>
<evidence type="ECO:0000256" key="5">
    <source>
        <dbReference type="ARBA" id="ARBA00023014"/>
    </source>
</evidence>
<name>C5CYB7_VARPS</name>
<dbReference type="eggNOG" id="COG1053">
    <property type="taxonomic scope" value="Bacteria"/>
</dbReference>
<dbReference type="PANTHER" id="PTHR43498">
    <property type="entry name" value="FERREDOXIN:COB-COM HETERODISULFIDE REDUCTASE SUBUNIT A"/>
    <property type="match status" value="1"/>
</dbReference>
<dbReference type="PRINTS" id="PR00469">
    <property type="entry name" value="PNDRDTASEII"/>
</dbReference>
<dbReference type="GO" id="GO:0051539">
    <property type="term" value="F:4 iron, 4 sulfur cluster binding"/>
    <property type="evidence" value="ECO:0007669"/>
    <property type="project" value="UniProtKB-KW"/>
</dbReference>
<dbReference type="Pfam" id="PF12831">
    <property type="entry name" value="FAD_oxidored"/>
    <property type="match status" value="1"/>
</dbReference>
<dbReference type="HOGENOM" id="CLU_045820_0_0_4"/>
<dbReference type="KEGG" id="vap:Vapar_0358"/>
<dbReference type="AlphaFoldDB" id="C5CYB7"/>
<keyword evidence="2" id="KW-0479">Metal-binding</keyword>